<dbReference type="RefSeq" id="WP_029052766.1">
    <property type="nucleotide sequence ID" value="NZ_CP015108.1"/>
</dbReference>
<dbReference type="Gene3D" id="3.40.190.10">
    <property type="entry name" value="Periplasmic binding protein-like II"/>
    <property type="match status" value="2"/>
</dbReference>
<feature type="chain" id="PRO_5045752366" description="D-methionine transport system substrate-binding protein" evidence="7">
    <location>
        <begin position="25"/>
        <end position="261"/>
    </location>
</feature>
<dbReference type="PROSITE" id="PS51257">
    <property type="entry name" value="PROKAR_LIPOPROTEIN"/>
    <property type="match status" value="1"/>
</dbReference>
<evidence type="ECO:0000313" key="9">
    <source>
        <dbReference type="Proteomes" id="UP000192486"/>
    </source>
</evidence>
<dbReference type="EMBL" id="CP015108">
    <property type="protein sequence ID" value="ARF13371.1"/>
    <property type="molecule type" value="Genomic_DNA"/>
</dbReference>
<dbReference type="SUPFAM" id="SSF53850">
    <property type="entry name" value="Periplasmic binding protein-like II"/>
    <property type="match status" value="1"/>
</dbReference>
<evidence type="ECO:0000256" key="4">
    <source>
        <dbReference type="ARBA" id="ARBA00023136"/>
    </source>
</evidence>
<dbReference type="InterPro" id="IPR004872">
    <property type="entry name" value="Lipoprotein_NlpA"/>
</dbReference>
<dbReference type="Proteomes" id="UP000192486">
    <property type="component" value="Chromosome"/>
</dbReference>
<gene>
    <name evidence="8" type="ORF">SporoS204_03740</name>
</gene>
<evidence type="ECO:0000256" key="2">
    <source>
        <dbReference type="ARBA" id="ARBA00008973"/>
    </source>
</evidence>
<feature type="signal peptide" evidence="7">
    <location>
        <begin position="1"/>
        <end position="24"/>
    </location>
</feature>
<accession>A0ABN4YNH2</accession>
<dbReference type="Pfam" id="PF03180">
    <property type="entry name" value="Lipoprotein_9"/>
    <property type="match status" value="1"/>
</dbReference>
<protein>
    <recommendedName>
        <fullName evidence="10">D-methionine transport system substrate-binding protein</fullName>
    </recommendedName>
</protein>
<reference evidence="8 9" key="1">
    <citation type="submission" date="2016-04" db="EMBL/GenBank/DDBJ databases">
        <title>Comparative Genomics and Epigenetics of Sporosarcina ureae.</title>
        <authorList>
            <person name="Oliver A.S."/>
            <person name="Cooper K.K."/>
        </authorList>
    </citation>
    <scope>NUCLEOTIDE SEQUENCE [LARGE SCALE GENOMIC DNA]</scope>
    <source>
        <strain evidence="8 9">S204</strain>
    </source>
</reference>
<evidence type="ECO:0000256" key="6">
    <source>
        <dbReference type="ARBA" id="ARBA00023288"/>
    </source>
</evidence>
<name>A0ABN4YNH2_SPOUR</name>
<organism evidence="8 9">
    <name type="scientific">Sporosarcina ureae</name>
    <dbReference type="NCBI Taxonomy" id="1571"/>
    <lineage>
        <taxon>Bacteria</taxon>
        <taxon>Bacillati</taxon>
        <taxon>Bacillota</taxon>
        <taxon>Bacilli</taxon>
        <taxon>Bacillales</taxon>
        <taxon>Caryophanaceae</taxon>
        <taxon>Sporosarcina</taxon>
    </lineage>
</organism>
<comment type="similarity">
    <text evidence="2">Belongs to the NlpA lipoprotein family.</text>
</comment>
<dbReference type="PANTHER" id="PTHR30429:SF0">
    <property type="entry name" value="METHIONINE-BINDING LIPOPROTEIN METQ"/>
    <property type="match status" value="1"/>
</dbReference>
<evidence type="ECO:0008006" key="10">
    <source>
        <dbReference type="Google" id="ProtNLM"/>
    </source>
</evidence>
<evidence type="ECO:0000256" key="7">
    <source>
        <dbReference type="SAM" id="SignalP"/>
    </source>
</evidence>
<evidence type="ECO:0000256" key="5">
    <source>
        <dbReference type="ARBA" id="ARBA00023139"/>
    </source>
</evidence>
<keyword evidence="4" id="KW-0472">Membrane</keyword>
<keyword evidence="5" id="KW-0564">Palmitate</keyword>
<proteinExistence type="inferred from homology"/>
<keyword evidence="3 7" id="KW-0732">Signal</keyword>
<keyword evidence="6" id="KW-0449">Lipoprotein</keyword>
<sequence length="261" mass="28753">MKMKVLGLMTIVGLLLTACSPTSSNETIKIGTTAGIYAKVIDQALKPALEEQGYNVEVESYVDLIEPNKELADGEIDANMNQQQINLNQFNEEYDLPIVALTEVPSVGLGLYSNSLTSMDDIPNGSWITIPNDELGTARALRFLEQQGLISLDPDISTYAVTEKHIESNPKNLNIQPVLIAQLIPSMASGDLAIIPDNYVIVNEMELEDALAHEQLGEELQYIVAVREEDREKDFAIAIKEAVASEKFQEAIDEHFQGFGK</sequence>
<evidence type="ECO:0000256" key="1">
    <source>
        <dbReference type="ARBA" id="ARBA00004635"/>
    </source>
</evidence>
<comment type="subcellular location">
    <subcellularLocation>
        <location evidence="1">Membrane</location>
        <topology evidence="1">Lipid-anchor</topology>
    </subcellularLocation>
</comment>
<evidence type="ECO:0000313" key="8">
    <source>
        <dbReference type="EMBL" id="ARF13371.1"/>
    </source>
</evidence>
<evidence type="ECO:0000256" key="3">
    <source>
        <dbReference type="ARBA" id="ARBA00022729"/>
    </source>
</evidence>
<keyword evidence="9" id="KW-1185">Reference proteome</keyword>
<dbReference type="PANTHER" id="PTHR30429">
    <property type="entry name" value="D-METHIONINE-BINDING LIPOPROTEIN METQ"/>
    <property type="match status" value="1"/>
</dbReference>